<name>A0A9Q1EQJ7_SYNKA</name>
<dbReference type="EMBL" id="JAINUF010000014">
    <property type="protein sequence ID" value="KAJ8343104.1"/>
    <property type="molecule type" value="Genomic_DNA"/>
</dbReference>
<reference evidence="1" key="1">
    <citation type="journal article" date="2023" name="Science">
        <title>Genome structures resolve the early diversification of teleost fishes.</title>
        <authorList>
            <person name="Parey E."/>
            <person name="Louis A."/>
            <person name="Montfort J."/>
            <person name="Bouchez O."/>
            <person name="Roques C."/>
            <person name="Iampietro C."/>
            <person name="Lluch J."/>
            <person name="Castinel A."/>
            <person name="Donnadieu C."/>
            <person name="Desvignes T."/>
            <person name="Floi Bucao C."/>
            <person name="Jouanno E."/>
            <person name="Wen M."/>
            <person name="Mejri S."/>
            <person name="Dirks R."/>
            <person name="Jansen H."/>
            <person name="Henkel C."/>
            <person name="Chen W.J."/>
            <person name="Zahm M."/>
            <person name="Cabau C."/>
            <person name="Klopp C."/>
            <person name="Thompson A.W."/>
            <person name="Robinson-Rechavi M."/>
            <person name="Braasch I."/>
            <person name="Lecointre G."/>
            <person name="Bobe J."/>
            <person name="Postlethwait J.H."/>
            <person name="Berthelot C."/>
            <person name="Roest Crollius H."/>
            <person name="Guiguen Y."/>
        </authorList>
    </citation>
    <scope>NUCLEOTIDE SEQUENCE</scope>
    <source>
        <strain evidence="1">WJC10195</strain>
    </source>
</reference>
<protein>
    <submittedName>
        <fullName evidence="1">Uncharacterized protein</fullName>
    </submittedName>
</protein>
<proteinExistence type="predicted"/>
<evidence type="ECO:0000313" key="1">
    <source>
        <dbReference type="EMBL" id="KAJ8343104.1"/>
    </source>
</evidence>
<keyword evidence="2" id="KW-1185">Reference proteome</keyword>
<dbReference type="AlphaFoldDB" id="A0A9Q1EQJ7"/>
<sequence length="100" mass="10852">APHGKSGRSYFNSGVALLKCCEGGSVPFLFVSRQSSLAKHLLSLLAARSKLRHKIAPSREVSKGRECVKLDSNAARVCQKKKNLGGALKNRHSYIFSPVT</sequence>
<organism evidence="1 2">
    <name type="scientific">Synaphobranchus kaupii</name>
    <name type="common">Kaup's arrowtooth eel</name>
    <dbReference type="NCBI Taxonomy" id="118154"/>
    <lineage>
        <taxon>Eukaryota</taxon>
        <taxon>Metazoa</taxon>
        <taxon>Chordata</taxon>
        <taxon>Craniata</taxon>
        <taxon>Vertebrata</taxon>
        <taxon>Euteleostomi</taxon>
        <taxon>Actinopterygii</taxon>
        <taxon>Neopterygii</taxon>
        <taxon>Teleostei</taxon>
        <taxon>Anguilliformes</taxon>
        <taxon>Synaphobranchidae</taxon>
        <taxon>Synaphobranchus</taxon>
    </lineage>
</organism>
<dbReference type="Proteomes" id="UP001152622">
    <property type="component" value="Chromosome 14"/>
</dbReference>
<accession>A0A9Q1EQJ7</accession>
<gene>
    <name evidence="1" type="ORF">SKAU_G00330320</name>
</gene>
<feature type="non-terminal residue" evidence="1">
    <location>
        <position position="1"/>
    </location>
</feature>
<evidence type="ECO:0000313" key="2">
    <source>
        <dbReference type="Proteomes" id="UP001152622"/>
    </source>
</evidence>
<comment type="caution">
    <text evidence="1">The sequence shown here is derived from an EMBL/GenBank/DDBJ whole genome shotgun (WGS) entry which is preliminary data.</text>
</comment>